<organism evidence="2 3">
    <name type="scientific">Hypsizygus marmoreus</name>
    <name type="common">White beech mushroom</name>
    <name type="synonym">Agaricus marmoreus</name>
    <dbReference type="NCBI Taxonomy" id="39966"/>
    <lineage>
        <taxon>Eukaryota</taxon>
        <taxon>Fungi</taxon>
        <taxon>Dikarya</taxon>
        <taxon>Basidiomycota</taxon>
        <taxon>Agaricomycotina</taxon>
        <taxon>Agaricomycetes</taxon>
        <taxon>Agaricomycetidae</taxon>
        <taxon>Agaricales</taxon>
        <taxon>Tricholomatineae</taxon>
        <taxon>Lyophyllaceae</taxon>
        <taxon>Hypsizygus</taxon>
    </lineage>
</organism>
<feature type="compositionally biased region" description="Polar residues" evidence="1">
    <location>
        <begin position="352"/>
        <end position="363"/>
    </location>
</feature>
<reference evidence="2" key="1">
    <citation type="submission" date="2018-04" db="EMBL/GenBank/DDBJ databases">
        <title>Whole genome sequencing of Hypsizygus marmoreus.</title>
        <authorList>
            <person name="Choi I.-G."/>
            <person name="Min B."/>
            <person name="Kim J.-G."/>
            <person name="Kim S."/>
            <person name="Oh Y.-L."/>
            <person name="Kong W.-S."/>
            <person name="Park H."/>
            <person name="Jeong J."/>
            <person name="Song E.-S."/>
        </authorList>
    </citation>
    <scope>NUCLEOTIDE SEQUENCE [LARGE SCALE GENOMIC DNA]</scope>
    <source>
        <strain evidence="2">51987-8</strain>
    </source>
</reference>
<name>A0A369JSH3_HYPMA</name>
<feature type="compositionally biased region" description="Polar residues" evidence="1">
    <location>
        <begin position="186"/>
        <end position="203"/>
    </location>
</feature>
<feature type="compositionally biased region" description="Basic and acidic residues" evidence="1">
    <location>
        <begin position="320"/>
        <end position="331"/>
    </location>
</feature>
<feature type="compositionally biased region" description="Acidic residues" evidence="1">
    <location>
        <begin position="609"/>
        <end position="623"/>
    </location>
</feature>
<feature type="compositionally biased region" description="Low complexity" evidence="1">
    <location>
        <begin position="1042"/>
        <end position="1052"/>
    </location>
</feature>
<dbReference type="OrthoDB" id="3357439at2759"/>
<dbReference type="STRING" id="39966.A0A369JSH3"/>
<feature type="compositionally biased region" description="Acidic residues" evidence="1">
    <location>
        <begin position="1021"/>
        <end position="1039"/>
    </location>
</feature>
<feature type="compositionally biased region" description="Polar residues" evidence="1">
    <location>
        <begin position="583"/>
        <end position="600"/>
    </location>
</feature>
<accession>A0A369JSH3</accession>
<dbReference type="AlphaFoldDB" id="A0A369JSH3"/>
<dbReference type="EMBL" id="LUEZ02000041">
    <property type="protein sequence ID" value="RDB25241.1"/>
    <property type="molecule type" value="Genomic_DNA"/>
</dbReference>
<feature type="region of interest" description="Disordered" evidence="1">
    <location>
        <begin position="654"/>
        <end position="735"/>
    </location>
</feature>
<protein>
    <submittedName>
        <fullName evidence="2">Uncharacterized protein</fullName>
    </submittedName>
</protein>
<feature type="compositionally biased region" description="Polar residues" evidence="1">
    <location>
        <begin position="813"/>
        <end position="840"/>
    </location>
</feature>
<sequence>METGQKRKRDADFPRITYHVDASARSFDRLFKERSLSEMKDVARRKLNVSSDTPITFAQLREGKTIDLEDDDDFDAFYSVAHSTSSVDITVTVGIPGTEPIQPVSSAPMTPSKAKKKKRKLEVSASQVLPVGDTHPTKDSQRSPPRPDNVTDKGKRKISFGEPSDGNKKVPESGGPHKKKRKNRSGDNSIASDTSPPLDSSNLVGAVDSTPPRRPTSLSKNSRFELPVVRLEASTSTPVQGAVETQAPTQREHSKKKKKQVGQEAETSSVDKFLPSSAPPTESKQKKKTKAKSIADPKVTSVAKQPADVTLRISATTESPVHHLVEKNERRIKAHKPRPPLDGKSGTKHLPANSTENGMTTASTDHEKGRKSSKNAPRKDLTRLEDTGENSSIGRIKESKMKRRLSTSEELEAANADVKAAVSRILAAKRALLRTSVGDNARIRGVERLADGAIPTEASSPAPLTEYAKTQEPSTSTSSRNAKAQSASQPSAEITCMLCSLSPLHARERCPVVLGGLHSLENRLAEVQADATLMNSHPKVIDELKELVIAAQKTREKGEPVRSTGPNISPSHHYLSGGPLATTPLTSVSAGKTTFSPDSQNGKEHLESDDSSDSSDAAEDESPAEPSLLPIPSHTSLDTVDLNDLVRGPKLPLSAIHISSPDSSDEAEDQVLEEDEEDNGKAGRRHSRSARIGDSSEDEDSDEDHHSNVDPSLDDERHSSASTDPHADQPSDLIVQPVTFQAVDNLGESQEVDKSADAAFSVALSADTEIFKLADHPPPTESTPKPLKSTPLPTTSPEEETQVLPMRDVSPVQLPTPTQTVADNSDSVPDHANQATQEQPRSAEMSQRAKLRKAGQFANENNTTTPAPRRKSRSRGTEPVQASQDSIARRTRTALRTQSLSSFTPPSLPGKMGNKSRVIRPPILIETSGLASSNSVSLDTWETLMPSSPIPDMESTIMVDELRSSSPESRMEVDILKEPEVGTTICDLPGRTPSKDPLFILTESQPPFPYSQWNSIPPEGNLDEENDPISNDSDDEIEVEASIKSQSQSKSKGVLKYRRLTDIASQHALFSTPTTRPAFFPSPSQKLDMYGRSGHEEVESESDSDSDDSDKQEQSHIPQSRRAGVTRASQRKK</sequence>
<feature type="region of interest" description="Disordered" evidence="1">
    <location>
        <begin position="1071"/>
        <end position="1133"/>
    </location>
</feature>
<feature type="compositionally biased region" description="Polar residues" evidence="1">
    <location>
        <begin position="471"/>
        <end position="487"/>
    </location>
</feature>
<comment type="caution">
    <text evidence="2">The sequence shown here is derived from an EMBL/GenBank/DDBJ whole genome shotgun (WGS) entry which is preliminary data.</text>
</comment>
<keyword evidence="3" id="KW-1185">Reference proteome</keyword>
<dbReference type="InParanoid" id="A0A369JSH3"/>
<feature type="region of interest" description="Disordered" evidence="1">
    <location>
        <begin position="554"/>
        <end position="636"/>
    </location>
</feature>
<feature type="compositionally biased region" description="Polar residues" evidence="1">
    <location>
        <begin position="894"/>
        <end position="905"/>
    </location>
</feature>
<evidence type="ECO:0000313" key="3">
    <source>
        <dbReference type="Proteomes" id="UP000076154"/>
    </source>
</evidence>
<feature type="region of interest" description="Disordered" evidence="1">
    <location>
        <begin position="95"/>
        <end position="417"/>
    </location>
</feature>
<gene>
    <name evidence="2" type="ORF">Hypma_007768</name>
</gene>
<evidence type="ECO:0000256" key="1">
    <source>
        <dbReference type="SAM" id="MobiDB-lite"/>
    </source>
</evidence>
<feature type="compositionally biased region" description="Acidic residues" evidence="1">
    <location>
        <begin position="1098"/>
        <end position="1108"/>
    </location>
</feature>
<feature type="region of interest" description="Disordered" evidence="1">
    <location>
        <begin position="983"/>
        <end position="1054"/>
    </location>
</feature>
<feature type="compositionally biased region" description="Low complexity" evidence="1">
    <location>
        <begin position="782"/>
        <end position="796"/>
    </location>
</feature>
<feature type="region of interest" description="Disordered" evidence="1">
    <location>
        <begin position="772"/>
        <end position="916"/>
    </location>
</feature>
<proteinExistence type="predicted"/>
<feature type="compositionally biased region" description="Acidic residues" evidence="1">
    <location>
        <begin position="663"/>
        <end position="678"/>
    </location>
</feature>
<dbReference type="Proteomes" id="UP000076154">
    <property type="component" value="Unassembled WGS sequence"/>
</dbReference>
<evidence type="ECO:0000313" key="2">
    <source>
        <dbReference type="EMBL" id="RDB25241.1"/>
    </source>
</evidence>
<feature type="compositionally biased region" description="Basic and acidic residues" evidence="1">
    <location>
        <begin position="703"/>
        <end position="729"/>
    </location>
</feature>
<feature type="region of interest" description="Disordered" evidence="1">
    <location>
        <begin position="454"/>
        <end position="487"/>
    </location>
</feature>
<feature type="compositionally biased region" description="Basic and acidic residues" evidence="1">
    <location>
        <begin position="377"/>
        <end position="386"/>
    </location>
</feature>